<keyword evidence="1" id="KW-1133">Transmembrane helix</keyword>
<name>R9I9J9_9BACT</name>
<dbReference type="HOGENOM" id="CLU_3180208_0_0_10"/>
<evidence type="ECO:0000256" key="1">
    <source>
        <dbReference type="SAM" id="Phobius"/>
    </source>
</evidence>
<keyword evidence="3" id="KW-1185">Reference proteome</keyword>
<dbReference type="AlphaFoldDB" id="R9I9J9"/>
<accession>R9I9J9</accession>
<comment type="caution">
    <text evidence="2">The sequence shown here is derived from an EMBL/GenBank/DDBJ whole genome shotgun (WGS) entry which is preliminary data.</text>
</comment>
<dbReference type="STRING" id="1235788.C802_01390"/>
<reference evidence="2 3" key="1">
    <citation type="submission" date="2013-04" db="EMBL/GenBank/DDBJ databases">
        <title>The Genome Sequence of Bacteroides massiliensis dnLKV3.</title>
        <authorList>
            <consortium name="The Broad Institute Genomics Platform"/>
            <consortium name="The Broad Institute Genome Sequencing Center for Infectious Disease"/>
            <person name="Earl A."/>
            <person name="Xavier R."/>
            <person name="Kuhn K."/>
            <person name="Stappenbeck T."/>
            <person name="Walker B."/>
            <person name="Young S."/>
            <person name="Zeng Q."/>
            <person name="Gargeya S."/>
            <person name="Fitzgerald M."/>
            <person name="Haas B."/>
            <person name="Abouelleil A."/>
            <person name="Allen A.W."/>
            <person name="Alvarado L."/>
            <person name="Arachchi H.M."/>
            <person name="Berlin A.M."/>
            <person name="Chapman S.B."/>
            <person name="Gainer-Dewar J."/>
            <person name="Goldberg J."/>
            <person name="Griggs A."/>
            <person name="Gujja S."/>
            <person name="Hansen M."/>
            <person name="Howarth C."/>
            <person name="Imamovic A."/>
            <person name="Ireland A."/>
            <person name="Larimer J."/>
            <person name="McCowan C."/>
            <person name="Murphy C."/>
            <person name="Pearson M."/>
            <person name="Poon T.W."/>
            <person name="Priest M."/>
            <person name="Roberts A."/>
            <person name="Saif S."/>
            <person name="Shea T."/>
            <person name="Sisk P."/>
            <person name="Sykes S."/>
            <person name="Wortman J."/>
            <person name="Nusbaum C."/>
            <person name="Birren B."/>
        </authorList>
    </citation>
    <scope>NUCLEOTIDE SEQUENCE [LARGE SCALE GENOMIC DNA]</scope>
    <source>
        <strain evidence="3">dnLKV3</strain>
    </source>
</reference>
<keyword evidence="1" id="KW-0812">Transmembrane</keyword>
<gene>
    <name evidence="2" type="ORF">C802_01390</name>
</gene>
<sequence length="46" mass="5239">MVIGLFCSKDKNKVAIWLNSLSFYVLIFINGLMADRLQVNFGEENS</sequence>
<organism evidence="2 3">
    <name type="scientific">Phocaeicola sartorii</name>
    <dbReference type="NCBI Taxonomy" id="671267"/>
    <lineage>
        <taxon>Bacteria</taxon>
        <taxon>Pseudomonadati</taxon>
        <taxon>Bacteroidota</taxon>
        <taxon>Bacteroidia</taxon>
        <taxon>Bacteroidales</taxon>
        <taxon>Bacteroidaceae</taxon>
        <taxon>Phocaeicola</taxon>
    </lineage>
</organism>
<evidence type="ECO:0000313" key="2">
    <source>
        <dbReference type="EMBL" id="EOS13550.1"/>
    </source>
</evidence>
<protein>
    <submittedName>
        <fullName evidence="2">Uncharacterized protein</fullName>
    </submittedName>
</protein>
<proteinExistence type="predicted"/>
<dbReference type="Proteomes" id="UP000014200">
    <property type="component" value="Unassembled WGS sequence"/>
</dbReference>
<dbReference type="EMBL" id="ASSP01000009">
    <property type="protein sequence ID" value="EOS13550.1"/>
    <property type="molecule type" value="Genomic_DNA"/>
</dbReference>
<keyword evidence="1" id="KW-0472">Membrane</keyword>
<evidence type="ECO:0000313" key="3">
    <source>
        <dbReference type="Proteomes" id="UP000014200"/>
    </source>
</evidence>
<feature type="transmembrane region" description="Helical" evidence="1">
    <location>
        <begin position="14"/>
        <end position="33"/>
    </location>
</feature>